<dbReference type="Proteomes" id="UP000254575">
    <property type="component" value="Unassembled WGS sequence"/>
</dbReference>
<dbReference type="Gene3D" id="3.40.50.720">
    <property type="entry name" value="NAD(P)-binding Rossmann-like Domain"/>
    <property type="match status" value="1"/>
</dbReference>
<organism evidence="11 12">
    <name type="scientific">Suttonella indologenes</name>
    <dbReference type="NCBI Taxonomy" id="13276"/>
    <lineage>
        <taxon>Bacteria</taxon>
        <taxon>Pseudomonadati</taxon>
        <taxon>Pseudomonadota</taxon>
        <taxon>Gammaproteobacteria</taxon>
        <taxon>Cardiobacteriales</taxon>
        <taxon>Cardiobacteriaceae</taxon>
        <taxon>Suttonella</taxon>
    </lineage>
</organism>
<dbReference type="RefSeq" id="WP_115218997.1">
    <property type="nucleotide sequence ID" value="NZ_UHIA01000004.1"/>
</dbReference>
<evidence type="ECO:0000256" key="7">
    <source>
        <dbReference type="ARBA" id="ARBA00049442"/>
    </source>
</evidence>
<sequence length="258" mass="28009">MTYRCAVIGNPIVHSQSPQIHAAFAAKQGIDLQYDKILATEENFTAVVQDFFAQGGHGLNITLPFKEKAYALAQQHSPYARTAGAVNTLWMENGELCGDNTDGRGLVRALSQQHGIDLSGKRLLLLGAGGAARGVILPLLEAQVSQIDILNRSPDKARALADLYAERVAAVEHPAQGYDLIINATSAGLGDSAFTLSPTTLHEQTLCYDMMYGKQTPFMQWAAAQGCTQIADGYSMLENQAWLAFHIWFGTIIKKDNI</sequence>
<feature type="binding site" evidence="8">
    <location>
        <begin position="15"/>
        <end position="17"/>
    </location>
    <ligand>
        <name>shikimate</name>
        <dbReference type="ChEBI" id="CHEBI:36208"/>
    </ligand>
</feature>
<gene>
    <name evidence="8 11" type="primary">aroE</name>
    <name evidence="11" type="ORF">NCTC10717_01872</name>
</gene>
<dbReference type="EC" id="1.1.1.25" evidence="2 8"/>
<feature type="binding site" evidence="8">
    <location>
        <position position="62"/>
    </location>
    <ligand>
        <name>shikimate</name>
        <dbReference type="ChEBI" id="CHEBI:36208"/>
    </ligand>
</feature>
<evidence type="ECO:0000256" key="1">
    <source>
        <dbReference type="ARBA" id="ARBA00004871"/>
    </source>
</evidence>
<evidence type="ECO:0000256" key="5">
    <source>
        <dbReference type="ARBA" id="ARBA00023002"/>
    </source>
</evidence>
<keyword evidence="4 8" id="KW-0521">NADP</keyword>
<dbReference type="GO" id="GO:0019632">
    <property type="term" value="P:shikimate metabolic process"/>
    <property type="evidence" value="ECO:0007669"/>
    <property type="project" value="InterPro"/>
</dbReference>
<comment type="pathway">
    <text evidence="1 8">Metabolic intermediate biosynthesis; chorismate biosynthesis; chorismate from D-erythrose 4-phosphate and phosphoenolpyruvate: step 4/7.</text>
</comment>
<dbReference type="GO" id="GO:0005829">
    <property type="term" value="C:cytosol"/>
    <property type="evidence" value="ECO:0007669"/>
    <property type="project" value="TreeGrafter"/>
</dbReference>
<dbReference type="InterPro" id="IPR036291">
    <property type="entry name" value="NAD(P)-bd_dom_sf"/>
</dbReference>
<evidence type="ECO:0000313" key="11">
    <source>
        <dbReference type="EMBL" id="SUO98131.1"/>
    </source>
</evidence>
<feature type="binding site" evidence="8">
    <location>
        <position position="233"/>
    </location>
    <ligand>
        <name>NADP(+)</name>
        <dbReference type="ChEBI" id="CHEBI:58349"/>
    </ligand>
</feature>
<dbReference type="InterPro" id="IPR022893">
    <property type="entry name" value="Shikimate_DH_fam"/>
</dbReference>
<dbReference type="Pfam" id="PF01488">
    <property type="entry name" value="Shikimate_DH"/>
    <property type="match status" value="1"/>
</dbReference>
<evidence type="ECO:0000256" key="2">
    <source>
        <dbReference type="ARBA" id="ARBA00012962"/>
    </source>
</evidence>
<dbReference type="OrthoDB" id="9776868at2"/>
<evidence type="ECO:0000256" key="8">
    <source>
        <dbReference type="HAMAP-Rule" id="MF_00222"/>
    </source>
</evidence>
<name>A0A380N2I5_9GAMM</name>
<dbReference type="InterPro" id="IPR011342">
    <property type="entry name" value="Shikimate_DH"/>
</dbReference>
<evidence type="ECO:0000256" key="3">
    <source>
        <dbReference type="ARBA" id="ARBA00022605"/>
    </source>
</evidence>
<feature type="binding site" evidence="8">
    <location>
        <position position="212"/>
    </location>
    <ligand>
        <name>shikimate</name>
        <dbReference type="ChEBI" id="CHEBI:36208"/>
    </ligand>
</feature>
<evidence type="ECO:0000313" key="12">
    <source>
        <dbReference type="Proteomes" id="UP000254575"/>
    </source>
</evidence>
<accession>A0A380N2I5</accession>
<dbReference type="PANTHER" id="PTHR21089">
    <property type="entry name" value="SHIKIMATE DEHYDROGENASE"/>
    <property type="match status" value="1"/>
</dbReference>
<dbReference type="NCBIfam" id="NF001310">
    <property type="entry name" value="PRK00258.1-2"/>
    <property type="match status" value="1"/>
</dbReference>
<proteinExistence type="inferred from homology"/>
<dbReference type="InterPro" id="IPR013708">
    <property type="entry name" value="Shikimate_DH-bd_N"/>
</dbReference>
<dbReference type="GO" id="GO:0008652">
    <property type="term" value="P:amino acid biosynthetic process"/>
    <property type="evidence" value="ECO:0007669"/>
    <property type="project" value="UniProtKB-KW"/>
</dbReference>
<comment type="caution">
    <text evidence="8">Lacks conserved residue(s) required for the propagation of feature annotation.</text>
</comment>
<dbReference type="SUPFAM" id="SSF53223">
    <property type="entry name" value="Aminoacid dehydrogenase-like, N-terminal domain"/>
    <property type="match status" value="1"/>
</dbReference>
<dbReference type="GO" id="GO:0004764">
    <property type="term" value="F:shikimate 3-dehydrogenase (NADP+) activity"/>
    <property type="evidence" value="ECO:0007669"/>
    <property type="project" value="UniProtKB-UniRule"/>
</dbReference>
<keyword evidence="6 8" id="KW-0057">Aromatic amino acid biosynthesis</keyword>
<comment type="similarity">
    <text evidence="8">Belongs to the shikimate dehydrogenase family.</text>
</comment>
<dbReference type="Pfam" id="PF08501">
    <property type="entry name" value="Shikimate_dh_N"/>
    <property type="match status" value="1"/>
</dbReference>
<dbReference type="Gene3D" id="3.40.50.10860">
    <property type="entry name" value="Leucine Dehydrogenase, chain A, domain 1"/>
    <property type="match status" value="1"/>
</dbReference>
<feature type="binding site" evidence="8">
    <location>
        <position position="240"/>
    </location>
    <ligand>
        <name>shikimate</name>
        <dbReference type="ChEBI" id="CHEBI:36208"/>
    </ligand>
</feature>
<evidence type="ECO:0000259" key="10">
    <source>
        <dbReference type="Pfam" id="PF08501"/>
    </source>
</evidence>
<feature type="binding site" evidence="8">
    <location>
        <position position="102"/>
    </location>
    <ligand>
        <name>shikimate</name>
        <dbReference type="ChEBI" id="CHEBI:36208"/>
    </ligand>
</feature>
<keyword evidence="12" id="KW-1185">Reference proteome</keyword>
<comment type="subunit">
    <text evidence="8">Homodimer.</text>
</comment>
<dbReference type="GO" id="GO:0050661">
    <property type="term" value="F:NADP binding"/>
    <property type="evidence" value="ECO:0007669"/>
    <property type="project" value="InterPro"/>
</dbReference>
<evidence type="ECO:0000256" key="4">
    <source>
        <dbReference type="ARBA" id="ARBA00022857"/>
    </source>
</evidence>
<dbReference type="NCBIfam" id="TIGR00507">
    <property type="entry name" value="aroE"/>
    <property type="match status" value="1"/>
</dbReference>
<dbReference type="UniPathway" id="UPA00053">
    <property type="reaction ID" value="UER00087"/>
</dbReference>
<protein>
    <recommendedName>
        <fullName evidence="2 8">Shikimate dehydrogenase (NADP(+))</fullName>
        <shortName evidence="8">SDH</shortName>
        <ecNumber evidence="2 8">1.1.1.25</ecNumber>
    </recommendedName>
</protein>
<feature type="binding site" evidence="8">
    <location>
        <position position="87"/>
    </location>
    <ligand>
        <name>shikimate</name>
        <dbReference type="ChEBI" id="CHEBI:36208"/>
    </ligand>
</feature>
<feature type="binding site" evidence="8">
    <location>
        <begin position="127"/>
        <end position="131"/>
    </location>
    <ligand>
        <name>NADP(+)</name>
        <dbReference type="ChEBI" id="CHEBI:58349"/>
    </ligand>
</feature>
<dbReference type="InterPro" id="IPR006151">
    <property type="entry name" value="Shikm_DH/Glu-tRNA_Rdtase"/>
</dbReference>
<dbReference type="AlphaFoldDB" id="A0A380N2I5"/>
<dbReference type="CDD" id="cd01065">
    <property type="entry name" value="NAD_bind_Shikimate_DH"/>
    <property type="match status" value="1"/>
</dbReference>
<comment type="catalytic activity">
    <reaction evidence="7 8">
        <text>shikimate + NADP(+) = 3-dehydroshikimate + NADPH + H(+)</text>
        <dbReference type="Rhea" id="RHEA:17737"/>
        <dbReference type="ChEBI" id="CHEBI:15378"/>
        <dbReference type="ChEBI" id="CHEBI:16630"/>
        <dbReference type="ChEBI" id="CHEBI:36208"/>
        <dbReference type="ChEBI" id="CHEBI:57783"/>
        <dbReference type="ChEBI" id="CHEBI:58349"/>
        <dbReference type="EC" id="1.1.1.25"/>
    </reaction>
</comment>
<evidence type="ECO:0000256" key="6">
    <source>
        <dbReference type="ARBA" id="ARBA00023141"/>
    </source>
</evidence>
<keyword evidence="3 8" id="KW-0028">Amino-acid biosynthesis</keyword>
<dbReference type="EMBL" id="UHIA01000004">
    <property type="protein sequence ID" value="SUO98131.1"/>
    <property type="molecule type" value="Genomic_DNA"/>
</dbReference>
<feature type="active site" description="Proton acceptor" evidence="8">
    <location>
        <position position="66"/>
    </location>
</feature>
<dbReference type="GO" id="GO:0009423">
    <property type="term" value="P:chorismate biosynthetic process"/>
    <property type="evidence" value="ECO:0007669"/>
    <property type="project" value="UniProtKB-UniRule"/>
</dbReference>
<dbReference type="InterPro" id="IPR046346">
    <property type="entry name" value="Aminoacid_DH-like_N_sf"/>
</dbReference>
<reference evidence="11 12" key="1">
    <citation type="submission" date="2018-06" db="EMBL/GenBank/DDBJ databases">
        <authorList>
            <consortium name="Pathogen Informatics"/>
            <person name="Doyle S."/>
        </authorList>
    </citation>
    <scope>NUCLEOTIDE SEQUENCE [LARGE SCALE GENOMIC DNA]</scope>
    <source>
        <strain evidence="11 12">NCTC10717</strain>
    </source>
</reference>
<dbReference type="PANTHER" id="PTHR21089:SF1">
    <property type="entry name" value="BIFUNCTIONAL 3-DEHYDROQUINATE DEHYDRATASE_SHIKIMATE DEHYDROGENASE, CHLOROPLASTIC"/>
    <property type="match status" value="1"/>
</dbReference>
<dbReference type="GO" id="GO:0009073">
    <property type="term" value="P:aromatic amino acid family biosynthetic process"/>
    <property type="evidence" value="ECO:0007669"/>
    <property type="project" value="UniProtKB-KW"/>
</dbReference>
<comment type="function">
    <text evidence="8">Involved in the biosynthesis of the chorismate, which leads to the biosynthesis of aromatic amino acids. Catalyzes the reversible NADPH linked reduction of 3-dehydroshikimate (DHSA) to yield shikimate (SA).</text>
</comment>
<keyword evidence="5 8" id="KW-0560">Oxidoreductase</keyword>
<feature type="binding site" evidence="8">
    <location>
        <position position="210"/>
    </location>
    <ligand>
        <name>NADP(+)</name>
        <dbReference type="ChEBI" id="CHEBI:58349"/>
    </ligand>
</feature>
<feature type="domain" description="Shikimate dehydrogenase substrate binding N-terminal" evidence="10">
    <location>
        <begin position="7"/>
        <end position="89"/>
    </location>
</feature>
<evidence type="ECO:0000259" key="9">
    <source>
        <dbReference type="Pfam" id="PF01488"/>
    </source>
</evidence>
<feature type="domain" description="Quinate/shikimate 5-dehydrogenase/glutamyl-tRNA reductase" evidence="9">
    <location>
        <begin position="112"/>
        <end position="187"/>
    </location>
</feature>
<dbReference type="HAMAP" id="MF_00222">
    <property type="entry name" value="Shikimate_DH_AroE"/>
    <property type="match status" value="1"/>
</dbReference>
<dbReference type="SUPFAM" id="SSF51735">
    <property type="entry name" value="NAD(P)-binding Rossmann-fold domains"/>
    <property type="match status" value="1"/>
</dbReference>